<keyword evidence="1" id="KW-0732">Signal</keyword>
<dbReference type="AlphaFoldDB" id="A0A175R5S3"/>
<evidence type="ECO:0000313" key="3">
    <source>
        <dbReference type="Proteomes" id="UP000078272"/>
    </source>
</evidence>
<dbReference type="Pfam" id="PF16156">
    <property type="entry name" value="DUF4864"/>
    <property type="match status" value="1"/>
</dbReference>
<proteinExistence type="predicted"/>
<feature type="chain" id="PRO_5008041625" evidence="1">
    <location>
        <begin position="21"/>
        <end position="135"/>
    </location>
</feature>
<dbReference type="STRING" id="401562.NS365_04255"/>
<dbReference type="PATRIC" id="fig|401562.3.peg.2934"/>
<dbReference type="InterPro" id="IPR032347">
    <property type="entry name" value="DUF4864"/>
</dbReference>
<dbReference type="GO" id="GO:0016853">
    <property type="term" value="F:isomerase activity"/>
    <property type="evidence" value="ECO:0007669"/>
    <property type="project" value="UniProtKB-KW"/>
</dbReference>
<gene>
    <name evidence="2" type="ORF">NS226_16090</name>
</gene>
<sequence length="135" mass="14403">MRRVLLGFIALVALVHPALADDGSDARAAIGGQLEAFRADDGARAYAFAAPNIQRLFPSPEIFLSMVAHTYPAVHRAGNVTFGALKAEGSGLRQEVYLSDAKGQSWIASYTLERQPDGSLKITGCQMRKGNDIGA</sequence>
<dbReference type="EMBL" id="LDPZ01000036">
    <property type="protein sequence ID" value="KTQ90488.1"/>
    <property type="molecule type" value="Genomic_DNA"/>
</dbReference>
<comment type="caution">
    <text evidence="2">The sequence shown here is derived from an EMBL/GenBank/DDBJ whole genome shotgun (WGS) entry which is preliminary data.</text>
</comment>
<reference evidence="2 3" key="1">
    <citation type="journal article" date="2016" name="Front. Microbiol.">
        <title>Genomic Resource of Rice Seed Associated Bacteria.</title>
        <authorList>
            <person name="Midha S."/>
            <person name="Bansal K."/>
            <person name="Sharma S."/>
            <person name="Kumar N."/>
            <person name="Patil P.P."/>
            <person name="Chaudhry V."/>
            <person name="Patil P.B."/>
        </authorList>
    </citation>
    <scope>NUCLEOTIDE SEQUENCE [LARGE SCALE GENOMIC DNA]</scope>
    <source>
        <strain evidence="2 3">NS226</strain>
    </source>
</reference>
<protein>
    <submittedName>
        <fullName evidence="2">Topoisomerase II</fullName>
    </submittedName>
</protein>
<dbReference type="RefSeq" id="WP_058635822.1">
    <property type="nucleotide sequence ID" value="NZ_LDPZ01000036.1"/>
</dbReference>
<feature type="signal peptide" evidence="1">
    <location>
        <begin position="1"/>
        <end position="20"/>
    </location>
</feature>
<dbReference type="Proteomes" id="UP000078272">
    <property type="component" value="Unassembled WGS sequence"/>
</dbReference>
<dbReference type="OrthoDB" id="9130422at2"/>
<keyword evidence="2" id="KW-0413">Isomerase</keyword>
<accession>A0A175R5S3</accession>
<evidence type="ECO:0000313" key="2">
    <source>
        <dbReference type="EMBL" id="KTQ90488.1"/>
    </source>
</evidence>
<organism evidence="2 3">
    <name type="scientific">Aureimonas ureilytica</name>
    <dbReference type="NCBI Taxonomy" id="401562"/>
    <lineage>
        <taxon>Bacteria</taxon>
        <taxon>Pseudomonadati</taxon>
        <taxon>Pseudomonadota</taxon>
        <taxon>Alphaproteobacteria</taxon>
        <taxon>Hyphomicrobiales</taxon>
        <taxon>Aurantimonadaceae</taxon>
        <taxon>Aureimonas</taxon>
    </lineage>
</organism>
<name>A0A175R5S3_9HYPH</name>
<evidence type="ECO:0000256" key="1">
    <source>
        <dbReference type="SAM" id="SignalP"/>
    </source>
</evidence>